<dbReference type="InterPro" id="IPR036809">
    <property type="entry name" value="AF1782-like_sf"/>
</dbReference>
<feature type="binding site" evidence="6">
    <location>
        <position position="230"/>
    </location>
    <ligand>
        <name>S-adenosyl-L-methionine</name>
        <dbReference type="ChEBI" id="CHEBI:59789"/>
    </ligand>
</feature>
<organism evidence="9">
    <name type="scientific">Caldiarchaeum subterraneum</name>
    <dbReference type="NCBI Taxonomy" id="311458"/>
    <lineage>
        <taxon>Archaea</taxon>
        <taxon>Nitrososphaerota</taxon>
        <taxon>Candidatus Caldarchaeales</taxon>
        <taxon>Candidatus Caldarchaeaceae</taxon>
        <taxon>Candidatus Caldarchaeum</taxon>
    </lineage>
</organism>
<dbReference type="InterPro" id="IPR035996">
    <property type="entry name" value="4pyrrol_Methylase_sf"/>
</dbReference>
<feature type="binding site" evidence="6">
    <location>
        <position position="85"/>
    </location>
    <ligand>
        <name>S-adenosyl-L-methionine</name>
        <dbReference type="ChEBI" id="CHEBI:59789"/>
    </ligand>
</feature>
<sequence>MALTFVGGGLGRFEHLTLEALETIKSVEKIYVDTYTSFWADDFLDKLRETAGHVVVADRKMLEDNVHKLVSEAVENEIALLTPGDPFIATTHLSIRTIAHRKNVAVKVVHGVSAVSAAVSSSGLHVYKFGKTATIPKTTDSNMLHEVFKTIETNLSNNLHTLLLLDTSDQGLTVPEAVKQLLDYSKQHGKSFINQNTLMVALARLGFPDNVTLAAPAEKLISHNFPPPPHSIIIPSSLHFTEEEILQTFHKGPLNTAENPLKSRVMNYVSKCRRIIAELSRVHEQTDYLGYVSRYVEDAERFIRDGKMADALLAIGYAEGLLDALRLRGEVRFTW</sequence>
<dbReference type="PANTHER" id="PTHR10882:SF0">
    <property type="entry name" value="DIPHTHINE METHYL ESTER SYNTHASE"/>
    <property type="match status" value="1"/>
</dbReference>
<dbReference type="InterPro" id="IPR014776">
    <property type="entry name" value="4pyrrole_Mease_sub2"/>
</dbReference>
<dbReference type="GO" id="GO:0004164">
    <property type="term" value="F:diphthine synthase activity"/>
    <property type="evidence" value="ECO:0007669"/>
    <property type="project" value="UniProtKB-UniRule"/>
</dbReference>
<dbReference type="UniPathway" id="UPA00559"/>
<evidence type="ECO:0000313" key="9">
    <source>
        <dbReference type="EMBL" id="HGN90485.1"/>
    </source>
</evidence>
<dbReference type="Gene3D" id="3.40.1010.10">
    <property type="entry name" value="Cobalt-precorrin-4 Transmethylase, Domain 1"/>
    <property type="match status" value="1"/>
</dbReference>
<feature type="domain" description="DUF357" evidence="8">
    <location>
        <begin position="283"/>
        <end position="326"/>
    </location>
</feature>
<dbReference type="EMBL" id="DTAD01000055">
    <property type="protein sequence ID" value="HGN90485.1"/>
    <property type="molecule type" value="Genomic_DNA"/>
</dbReference>
<dbReference type="Gene3D" id="3.30.950.10">
    <property type="entry name" value="Methyltransferase, Cobalt-precorrin-4 Transmethylase, Domain 2"/>
    <property type="match status" value="1"/>
</dbReference>
<comment type="function">
    <text evidence="6">S-adenosyl-L-methionine-dependent methyltransferase that catalyzes the trimethylation of the amino group of the modified target histidine residue in translation elongation factor 2 (EF-2), to form an intermediate called diphthine. The three successive methylation reactions represent the second step of diphthamide biosynthesis.</text>
</comment>
<keyword evidence="5 6" id="KW-0949">S-adenosyl-L-methionine</keyword>
<dbReference type="Pfam" id="PF04010">
    <property type="entry name" value="DUF357"/>
    <property type="match status" value="1"/>
</dbReference>
<reference evidence="9" key="1">
    <citation type="journal article" date="2020" name="mSystems">
        <title>Genome- and Community-Level Interaction Insights into Carbon Utilization and Element Cycling Functions of Hydrothermarchaeota in Hydrothermal Sediment.</title>
        <authorList>
            <person name="Zhou Z."/>
            <person name="Liu Y."/>
            <person name="Xu W."/>
            <person name="Pan J."/>
            <person name="Luo Z.H."/>
            <person name="Li M."/>
        </authorList>
    </citation>
    <scope>NUCLEOTIDE SEQUENCE [LARGE SCALE GENOMIC DNA]</scope>
    <source>
        <strain evidence="9">SpSt-613</strain>
    </source>
</reference>
<feature type="binding site" evidence="6">
    <location>
        <position position="88"/>
    </location>
    <ligand>
        <name>S-adenosyl-L-methionine</name>
        <dbReference type="ChEBI" id="CHEBI:59789"/>
    </ligand>
</feature>
<dbReference type="SUPFAM" id="SSF53790">
    <property type="entry name" value="Tetrapyrrole methylase"/>
    <property type="match status" value="1"/>
</dbReference>
<comment type="subunit">
    <text evidence="6">Homodimer.</text>
</comment>
<feature type="binding site" evidence="6">
    <location>
        <position position="205"/>
    </location>
    <ligand>
        <name>S-adenosyl-L-methionine</name>
        <dbReference type="ChEBI" id="CHEBI:59789"/>
    </ligand>
</feature>
<dbReference type="InterPro" id="IPR004551">
    <property type="entry name" value="Dphthn_synthase"/>
</dbReference>
<feature type="binding site" evidence="6">
    <location>
        <position position="10"/>
    </location>
    <ligand>
        <name>S-adenosyl-L-methionine</name>
        <dbReference type="ChEBI" id="CHEBI:59789"/>
    </ligand>
</feature>
<dbReference type="HAMAP" id="MF_01084">
    <property type="entry name" value="Diphthine_synth"/>
    <property type="match status" value="1"/>
</dbReference>
<feature type="binding site" evidence="6">
    <location>
        <position position="165"/>
    </location>
    <ligand>
        <name>S-adenosyl-L-methionine</name>
        <dbReference type="ChEBI" id="CHEBI:59789"/>
    </ligand>
</feature>
<name>A0A7C4E0D5_CALS0</name>
<evidence type="ECO:0000256" key="5">
    <source>
        <dbReference type="ARBA" id="ARBA00022691"/>
    </source>
</evidence>
<dbReference type="NCBIfam" id="TIGR00522">
    <property type="entry name" value="dph5"/>
    <property type="match status" value="1"/>
</dbReference>
<comment type="similarity">
    <text evidence="2 6">Belongs to the diphthine synthase family.</text>
</comment>
<dbReference type="InterPro" id="IPR000878">
    <property type="entry name" value="4pyrrol_Mease"/>
</dbReference>
<dbReference type="PANTHER" id="PTHR10882">
    <property type="entry name" value="DIPHTHINE SYNTHASE"/>
    <property type="match status" value="1"/>
</dbReference>
<dbReference type="CDD" id="cd11647">
    <property type="entry name" value="DHP5_DphB"/>
    <property type="match status" value="1"/>
</dbReference>
<evidence type="ECO:0000259" key="7">
    <source>
        <dbReference type="Pfam" id="PF00590"/>
    </source>
</evidence>
<evidence type="ECO:0000256" key="3">
    <source>
        <dbReference type="ARBA" id="ARBA00022603"/>
    </source>
</evidence>
<dbReference type="Pfam" id="PF00590">
    <property type="entry name" value="TP_methylase"/>
    <property type="match status" value="1"/>
</dbReference>
<dbReference type="AlphaFoldDB" id="A0A7C4E0D5"/>
<accession>A0A7C4E0D5</accession>
<evidence type="ECO:0000256" key="1">
    <source>
        <dbReference type="ARBA" id="ARBA00005156"/>
    </source>
</evidence>
<gene>
    <name evidence="9" type="primary">dph5</name>
    <name evidence="6" type="synonym">dphB</name>
    <name evidence="9" type="ORF">ENT82_05095</name>
</gene>
<comment type="catalytic activity">
    <reaction evidence="6">
        <text>2-[(3S)-amino-3-carboxypropyl]-L-histidyl-[translation elongation factor 2] + 3 S-adenosyl-L-methionine = diphthine-[translation elongation factor 2] + 3 S-adenosyl-L-homocysteine + 3 H(+)</text>
        <dbReference type="Rhea" id="RHEA:36415"/>
        <dbReference type="Rhea" id="RHEA-COMP:9749"/>
        <dbReference type="Rhea" id="RHEA-COMP:10172"/>
        <dbReference type="ChEBI" id="CHEBI:15378"/>
        <dbReference type="ChEBI" id="CHEBI:57856"/>
        <dbReference type="ChEBI" id="CHEBI:59789"/>
        <dbReference type="ChEBI" id="CHEBI:73995"/>
        <dbReference type="ChEBI" id="CHEBI:82696"/>
        <dbReference type="EC" id="2.1.1.98"/>
    </reaction>
</comment>
<dbReference type="SUPFAM" id="SSF158372">
    <property type="entry name" value="AF1782-like"/>
    <property type="match status" value="1"/>
</dbReference>
<dbReference type="Gene3D" id="1.20.1270.90">
    <property type="entry name" value="AF1782-like"/>
    <property type="match status" value="1"/>
</dbReference>
<dbReference type="GO" id="GO:0032259">
    <property type="term" value="P:methylation"/>
    <property type="evidence" value="ECO:0007669"/>
    <property type="project" value="UniProtKB-KW"/>
</dbReference>
<dbReference type="EC" id="2.1.1.98" evidence="6"/>
<evidence type="ECO:0000256" key="4">
    <source>
        <dbReference type="ARBA" id="ARBA00022679"/>
    </source>
</evidence>
<evidence type="ECO:0000256" key="2">
    <source>
        <dbReference type="ARBA" id="ARBA00006729"/>
    </source>
</evidence>
<keyword evidence="3 6" id="KW-0489">Methyltransferase</keyword>
<dbReference type="InterPro" id="IPR023140">
    <property type="entry name" value="DUF357"/>
</dbReference>
<feature type="binding site" evidence="6">
    <location>
        <begin position="113"/>
        <end position="114"/>
    </location>
    <ligand>
        <name>S-adenosyl-L-methionine</name>
        <dbReference type="ChEBI" id="CHEBI:59789"/>
    </ligand>
</feature>
<dbReference type="GO" id="GO:0017183">
    <property type="term" value="P:protein histidyl modification to diphthamide"/>
    <property type="evidence" value="ECO:0007669"/>
    <property type="project" value="UniProtKB-UniRule"/>
</dbReference>
<proteinExistence type="inferred from homology"/>
<dbReference type="InterPro" id="IPR014777">
    <property type="entry name" value="4pyrrole_Mease_sub1"/>
</dbReference>
<feature type="domain" description="Tetrapyrrole methylase" evidence="7">
    <location>
        <begin position="3"/>
        <end position="219"/>
    </location>
</feature>
<keyword evidence="4 6" id="KW-0808">Transferase</keyword>
<evidence type="ECO:0000259" key="8">
    <source>
        <dbReference type="Pfam" id="PF04010"/>
    </source>
</evidence>
<comment type="pathway">
    <text evidence="1 6">Protein modification; peptidyl-diphthamide biosynthesis.</text>
</comment>
<evidence type="ECO:0000256" key="6">
    <source>
        <dbReference type="HAMAP-Rule" id="MF_01084"/>
    </source>
</evidence>
<protein>
    <recommendedName>
        <fullName evidence="6">Diphthine synthase</fullName>
        <ecNumber evidence="6">2.1.1.98</ecNumber>
    </recommendedName>
    <alternativeName>
        <fullName evidence="6">Diphthamide biosynthesis methyltransferase</fullName>
    </alternativeName>
</protein>
<comment type="caution">
    <text evidence="9">The sequence shown here is derived from an EMBL/GenBank/DDBJ whole genome shotgun (WGS) entry which is preliminary data.</text>
</comment>